<sequence>MEEPDMHMTYDPAADAAYFTIADEVAPGEATRQIVTPVEGGTVVLDFSSSGTLLGFEVLGAQRLVPTEVLGRAPSPPPRSRFPSGRTD</sequence>
<reference evidence="2 3" key="1">
    <citation type="submission" date="2024-10" db="EMBL/GenBank/DDBJ databases">
        <title>The Natural Products Discovery Center: Release of the First 8490 Sequenced Strains for Exploring Actinobacteria Biosynthetic Diversity.</title>
        <authorList>
            <person name="Kalkreuter E."/>
            <person name="Kautsar S.A."/>
            <person name="Yang D."/>
            <person name="Bader C.D."/>
            <person name="Teijaro C.N."/>
            <person name="Fluegel L."/>
            <person name="Davis C.M."/>
            <person name="Simpson J.R."/>
            <person name="Lauterbach L."/>
            <person name="Steele A.D."/>
            <person name="Gui C."/>
            <person name="Meng S."/>
            <person name="Li G."/>
            <person name="Viehrig K."/>
            <person name="Ye F."/>
            <person name="Su P."/>
            <person name="Kiefer A.F."/>
            <person name="Nichols A."/>
            <person name="Cepeda A.J."/>
            <person name="Yan W."/>
            <person name="Fan B."/>
            <person name="Jiang Y."/>
            <person name="Adhikari A."/>
            <person name="Zheng C.-J."/>
            <person name="Schuster L."/>
            <person name="Cowan T.M."/>
            <person name="Smanski M.J."/>
            <person name="Chevrette M.G."/>
            <person name="De Carvalho L.P.S."/>
            <person name="Shen B."/>
        </authorList>
    </citation>
    <scope>NUCLEOTIDE SEQUENCE [LARGE SCALE GENOMIC DNA]</scope>
    <source>
        <strain evidence="2 3">NPDC019275</strain>
    </source>
</reference>
<comment type="caution">
    <text evidence="2">The sequence shown here is derived from an EMBL/GenBank/DDBJ whole genome shotgun (WGS) entry which is preliminary data.</text>
</comment>
<evidence type="ECO:0000313" key="2">
    <source>
        <dbReference type="EMBL" id="MFI2474511.1"/>
    </source>
</evidence>
<accession>A0ABW7X0B6</accession>
<evidence type="ECO:0000256" key="1">
    <source>
        <dbReference type="SAM" id="MobiDB-lite"/>
    </source>
</evidence>
<gene>
    <name evidence="2" type="ORF">ACH49W_14140</name>
</gene>
<dbReference type="Pfam" id="PF10049">
    <property type="entry name" value="DUF2283"/>
    <property type="match status" value="1"/>
</dbReference>
<protein>
    <submittedName>
        <fullName evidence="2">DUF2283 domain-containing protein</fullName>
    </submittedName>
</protein>
<proteinExistence type="predicted"/>
<dbReference type="RefSeq" id="WP_357404904.1">
    <property type="nucleotide sequence ID" value="NZ_JBEYCD010000006.1"/>
</dbReference>
<organism evidence="2 3">
    <name type="scientific">Nocardia xishanensis</name>
    <dbReference type="NCBI Taxonomy" id="238964"/>
    <lineage>
        <taxon>Bacteria</taxon>
        <taxon>Bacillati</taxon>
        <taxon>Actinomycetota</taxon>
        <taxon>Actinomycetes</taxon>
        <taxon>Mycobacteriales</taxon>
        <taxon>Nocardiaceae</taxon>
        <taxon>Nocardia</taxon>
    </lineage>
</organism>
<dbReference type="Proteomes" id="UP001611415">
    <property type="component" value="Unassembled WGS sequence"/>
</dbReference>
<dbReference type="InterPro" id="IPR019270">
    <property type="entry name" value="DUF2283"/>
</dbReference>
<evidence type="ECO:0000313" key="3">
    <source>
        <dbReference type="Proteomes" id="UP001611415"/>
    </source>
</evidence>
<keyword evidence="3" id="KW-1185">Reference proteome</keyword>
<dbReference type="EMBL" id="JBIRYO010000007">
    <property type="protein sequence ID" value="MFI2474511.1"/>
    <property type="molecule type" value="Genomic_DNA"/>
</dbReference>
<feature type="region of interest" description="Disordered" evidence="1">
    <location>
        <begin position="67"/>
        <end position="88"/>
    </location>
</feature>
<name>A0ABW7X0B6_9NOCA</name>